<feature type="non-terminal residue" evidence="1">
    <location>
        <position position="238"/>
    </location>
</feature>
<keyword evidence="2" id="KW-1185">Reference proteome</keyword>
<protein>
    <submittedName>
        <fullName evidence="1">17602_t:CDS:1</fullName>
    </submittedName>
</protein>
<dbReference type="AlphaFoldDB" id="A0A9N9IML8"/>
<organism evidence="1 2">
    <name type="scientific">Racocetra fulgida</name>
    <dbReference type="NCBI Taxonomy" id="60492"/>
    <lineage>
        <taxon>Eukaryota</taxon>
        <taxon>Fungi</taxon>
        <taxon>Fungi incertae sedis</taxon>
        <taxon>Mucoromycota</taxon>
        <taxon>Glomeromycotina</taxon>
        <taxon>Glomeromycetes</taxon>
        <taxon>Diversisporales</taxon>
        <taxon>Gigasporaceae</taxon>
        <taxon>Racocetra</taxon>
    </lineage>
</organism>
<proteinExistence type="predicted"/>
<reference evidence="1" key="1">
    <citation type="submission" date="2021-06" db="EMBL/GenBank/DDBJ databases">
        <authorList>
            <person name="Kallberg Y."/>
            <person name="Tangrot J."/>
            <person name="Rosling A."/>
        </authorList>
    </citation>
    <scope>NUCLEOTIDE SEQUENCE</scope>
    <source>
        <strain evidence="1">IN212</strain>
    </source>
</reference>
<evidence type="ECO:0000313" key="2">
    <source>
        <dbReference type="Proteomes" id="UP000789396"/>
    </source>
</evidence>
<feature type="non-terminal residue" evidence="1">
    <location>
        <position position="1"/>
    </location>
</feature>
<name>A0A9N9IML8_9GLOM</name>
<gene>
    <name evidence="1" type="ORF">RFULGI_LOCUS12949</name>
</gene>
<evidence type="ECO:0000313" key="1">
    <source>
        <dbReference type="EMBL" id="CAG8742089.1"/>
    </source>
</evidence>
<dbReference type="EMBL" id="CAJVPZ010032511">
    <property type="protein sequence ID" value="CAG8742089.1"/>
    <property type="molecule type" value="Genomic_DNA"/>
</dbReference>
<dbReference type="Proteomes" id="UP000789396">
    <property type="component" value="Unassembled WGS sequence"/>
</dbReference>
<sequence length="238" mass="26707">NESELPLWETCLADFYGSSEFIVNHRSLPRLDRVVAEKILKAKELPETKELIEDLRIPYERAYDGKYGKSIYKAGEKAGLASSERKNRHRTLSNTEPIQRKAIGKKGDAYIRTIGSTSTDWGASEAGHKWEGTSGTKLIKELGLTLPRTLKDILIHLAGKIHFAEEKLRKLNIVGFAHADPLEVYADANNFSKSLDVLIEIICGKMETTGKVREFGCFYNNTRRSSITEEMENGTGSE</sequence>
<accession>A0A9N9IML8</accession>
<comment type="caution">
    <text evidence="1">The sequence shown here is derived from an EMBL/GenBank/DDBJ whole genome shotgun (WGS) entry which is preliminary data.</text>
</comment>
<dbReference type="OrthoDB" id="2397721at2759"/>